<feature type="region of interest" description="Disordered" evidence="1">
    <location>
        <begin position="65"/>
        <end position="95"/>
    </location>
</feature>
<evidence type="ECO:0000256" key="1">
    <source>
        <dbReference type="SAM" id="MobiDB-lite"/>
    </source>
</evidence>
<proteinExistence type="predicted"/>
<dbReference type="Proteomes" id="UP001228376">
    <property type="component" value="Unassembled WGS sequence"/>
</dbReference>
<evidence type="ECO:0000313" key="2">
    <source>
        <dbReference type="EMBL" id="MDY0404321.1"/>
    </source>
</evidence>
<feature type="region of interest" description="Disordered" evidence="1">
    <location>
        <begin position="16"/>
        <end position="51"/>
    </location>
</feature>
<name>A0ABU5CE92_9BACI</name>
<reference evidence="2 3" key="1">
    <citation type="submission" date="2023-10" db="EMBL/GenBank/DDBJ databases">
        <title>179-bfca-hs.</title>
        <authorList>
            <person name="Miliotis G."/>
            <person name="Sengupta P."/>
            <person name="Hameed A."/>
            <person name="Chuvochina M."/>
            <person name="Mcdonagh F."/>
            <person name="Simpson A.C."/>
            <person name="Singh N.K."/>
            <person name="Rekha P.D."/>
            <person name="Raman K."/>
            <person name="Hugenholtz P."/>
            <person name="Venkateswaran K."/>
        </authorList>
    </citation>
    <scope>NUCLEOTIDE SEQUENCE [LARGE SCALE GENOMIC DNA]</scope>
    <source>
        <strain evidence="2 3">179-BFC-A-HS</strain>
    </source>
</reference>
<evidence type="ECO:0000313" key="3">
    <source>
        <dbReference type="Proteomes" id="UP001228376"/>
    </source>
</evidence>
<dbReference type="EMBL" id="JAROCA020000001">
    <property type="protein sequence ID" value="MDY0404321.1"/>
    <property type="molecule type" value="Genomic_DNA"/>
</dbReference>
<organism evidence="2 3">
    <name type="scientific">Tigheibacillus jepli</name>
    <dbReference type="NCBI Taxonomy" id="3035914"/>
    <lineage>
        <taxon>Bacteria</taxon>
        <taxon>Bacillati</taxon>
        <taxon>Bacillota</taxon>
        <taxon>Bacilli</taxon>
        <taxon>Bacillales</taxon>
        <taxon>Bacillaceae</taxon>
        <taxon>Tigheibacillus</taxon>
    </lineage>
</organism>
<protein>
    <submittedName>
        <fullName evidence="2">Uncharacterized protein</fullName>
    </submittedName>
</protein>
<comment type="caution">
    <text evidence="2">The sequence shown here is derived from an EMBL/GenBank/DDBJ whole genome shotgun (WGS) entry which is preliminary data.</text>
</comment>
<keyword evidence="3" id="KW-1185">Reference proteome</keyword>
<accession>A0ABU5CE92</accession>
<sequence>MNSSSLDIDEALYLQEETKADPVRQNAKPPLPSEFEQEEVAATSEQDTDEIDMDNIDWTAAMEKQRAQNETVANDEDEEEDLDDLLGDFLSKMNK</sequence>
<gene>
    <name evidence="2" type="ORF">P5G51_001830</name>
</gene>
<feature type="compositionally biased region" description="Acidic residues" evidence="1">
    <location>
        <begin position="73"/>
        <end position="86"/>
    </location>
</feature>